<dbReference type="GO" id="GO:0005789">
    <property type="term" value="C:endoplasmic reticulum membrane"/>
    <property type="evidence" value="ECO:0007669"/>
    <property type="project" value="UniProtKB-SubCell"/>
</dbReference>
<keyword evidence="2" id="KW-0812">Transmembrane</keyword>
<keyword evidence="4" id="KW-0256">Endoplasmic reticulum</keyword>
<dbReference type="InterPro" id="IPR031335">
    <property type="entry name" value="Glyco_hydro_63_C"/>
</dbReference>
<dbReference type="PaxDb" id="121845-A0A1S3DQH0"/>
<sequence length="83" mass="9739">MDLIYESASYQDRKQALSGDMYTGELNARRTQFDRKFEETFRLKEKKFSDEDVELAKSIFSNLIGGIGYFYGSEPEERQPTHK</sequence>
<keyword evidence="9" id="KW-0326">Glycosidase</keyword>
<accession>A0A1S3DQH0</accession>
<evidence type="ECO:0000256" key="9">
    <source>
        <dbReference type="ARBA" id="ARBA00023295"/>
    </source>
</evidence>
<dbReference type="Gene3D" id="1.50.10.10">
    <property type="match status" value="1"/>
</dbReference>
<dbReference type="EC" id="3.2.1.106" evidence="10"/>
<evidence type="ECO:0000256" key="6">
    <source>
        <dbReference type="ARBA" id="ARBA00022989"/>
    </source>
</evidence>
<comment type="subcellular location">
    <subcellularLocation>
        <location evidence="1">Endoplasmic reticulum membrane</location>
        <topology evidence="1">Single-pass type II membrane protein</topology>
    </subcellularLocation>
</comment>
<feature type="domain" description="Glycosyl hydrolase family 63 C-terminal" evidence="11">
    <location>
        <begin position="18"/>
        <end position="74"/>
    </location>
</feature>
<evidence type="ECO:0000256" key="4">
    <source>
        <dbReference type="ARBA" id="ARBA00022824"/>
    </source>
</evidence>
<protein>
    <recommendedName>
        <fullName evidence="10">mannosyl-oligosaccharide glucosidase</fullName>
        <ecNumber evidence="10">3.2.1.106</ecNumber>
    </recommendedName>
</protein>
<dbReference type="GO" id="GO:0006487">
    <property type="term" value="P:protein N-linked glycosylation"/>
    <property type="evidence" value="ECO:0007669"/>
    <property type="project" value="TreeGrafter"/>
</dbReference>
<dbReference type="GO" id="GO:0004573">
    <property type="term" value="F:Glc3Man9GlcNAc2 oligosaccharide glucosidase activity"/>
    <property type="evidence" value="ECO:0007669"/>
    <property type="project" value="UniProtKB-EC"/>
</dbReference>
<dbReference type="GO" id="GO:0009311">
    <property type="term" value="P:oligosaccharide metabolic process"/>
    <property type="evidence" value="ECO:0007669"/>
    <property type="project" value="InterPro"/>
</dbReference>
<dbReference type="PANTHER" id="PTHR10412">
    <property type="entry name" value="MANNOSYL-OLIGOSACCHARIDE GLUCOSIDASE"/>
    <property type="match status" value="1"/>
</dbReference>
<keyword evidence="6" id="KW-1133">Transmembrane helix</keyword>
<evidence type="ECO:0000313" key="12">
    <source>
        <dbReference type="Proteomes" id="UP000079169"/>
    </source>
</evidence>
<organism evidence="12 13">
    <name type="scientific">Diaphorina citri</name>
    <name type="common">Asian citrus psyllid</name>
    <dbReference type="NCBI Taxonomy" id="121845"/>
    <lineage>
        <taxon>Eukaryota</taxon>
        <taxon>Metazoa</taxon>
        <taxon>Ecdysozoa</taxon>
        <taxon>Arthropoda</taxon>
        <taxon>Hexapoda</taxon>
        <taxon>Insecta</taxon>
        <taxon>Pterygota</taxon>
        <taxon>Neoptera</taxon>
        <taxon>Paraneoptera</taxon>
        <taxon>Hemiptera</taxon>
        <taxon>Sternorrhyncha</taxon>
        <taxon>Psylloidea</taxon>
        <taxon>Psyllidae</taxon>
        <taxon>Diaphorininae</taxon>
        <taxon>Diaphorina</taxon>
    </lineage>
</organism>
<keyword evidence="7" id="KW-0472">Membrane</keyword>
<dbReference type="InterPro" id="IPR004888">
    <property type="entry name" value="Glycoside_hydrolase_63"/>
</dbReference>
<evidence type="ECO:0000259" key="11">
    <source>
        <dbReference type="Pfam" id="PF03200"/>
    </source>
</evidence>
<dbReference type="Pfam" id="PF03200">
    <property type="entry name" value="Glyco_hydro_63"/>
    <property type="match status" value="1"/>
</dbReference>
<dbReference type="GeneID" id="103522638"/>
<reference evidence="13" key="1">
    <citation type="submission" date="2025-08" db="UniProtKB">
        <authorList>
            <consortium name="RefSeq"/>
        </authorList>
    </citation>
    <scope>IDENTIFICATION</scope>
</reference>
<evidence type="ECO:0000256" key="10">
    <source>
        <dbReference type="ARBA" id="ARBA00038888"/>
    </source>
</evidence>
<dbReference type="InterPro" id="IPR012341">
    <property type="entry name" value="6hp_glycosidase-like_sf"/>
</dbReference>
<evidence type="ECO:0000256" key="3">
    <source>
        <dbReference type="ARBA" id="ARBA00022801"/>
    </source>
</evidence>
<proteinExistence type="predicted"/>
<keyword evidence="5" id="KW-0735">Signal-anchor</keyword>
<evidence type="ECO:0000256" key="8">
    <source>
        <dbReference type="ARBA" id="ARBA00023180"/>
    </source>
</evidence>
<keyword evidence="12" id="KW-1185">Reference proteome</keyword>
<evidence type="ECO:0000256" key="7">
    <source>
        <dbReference type="ARBA" id="ARBA00023136"/>
    </source>
</evidence>
<dbReference type="KEGG" id="dci:103522638"/>
<name>A0A1S3DQH0_DIACI</name>
<evidence type="ECO:0000313" key="13">
    <source>
        <dbReference type="RefSeq" id="XP_008485955.1"/>
    </source>
</evidence>
<keyword evidence="8" id="KW-0325">Glycoprotein</keyword>
<evidence type="ECO:0000256" key="1">
    <source>
        <dbReference type="ARBA" id="ARBA00004648"/>
    </source>
</evidence>
<evidence type="ECO:0000256" key="5">
    <source>
        <dbReference type="ARBA" id="ARBA00022968"/>
    </source>
</evidence>
<dbReference type="STRING" id="121845.A0A1S3DQH0"/>
<evidence type="ECO:0000256" key="2">
    <source>
        <dbReference type="ARBA" id="ARBA00022692"/>
    </source>
</evidence>
<gene>
    <name evidence="13" type="primary">LOC103522638</name>
</gene>
<dbReference type="PANTHER" id="PTHR10412:SF11">
    <property type="entry name" value="MANNOSYL-OLIGOSACCHARIDE GLUCOSIDASE"/>
    <property type="match status" value="1"/>
</dbReference>
<dbReference type="RefSeq" id="XP_008485955.1">
    <property type="nucleotide sequence ID" value="XM_008487733.3"/>
</dbReference>
<keyword evidence="3" id="KW-0378">Hydrolase</keyword>
<dbReference type="Proteomes" id="UP000079169">
    <property type="component" value="Unplaced"/>
</dbReference>
<dbReference type="AlphaFoldDB" id="A0A1S3DQH0"/>